<accession>A0ABP9A352</accession>
<dbReference type="InterPro" id="IPR027417">
    <property type="entry name" value="P-loop_NTPase"/>
</dbReference>
<proteinExistence type="inferred from homology"/>
<keyword evidence="6 9" id="KW-0067">ATP-binding</keyword>
<dbReference type="InterPro" id="IPR013563">
    <property type="entry name" value="Oligopep_ABC_C"/>
</dbReference>
<evidence type="ECO:0000256" key="7">
    <source>
        <dbReference type="ARBA" id="ARBA00023136"/>
    </source>
</evidence>
<dbReference type="Proteomes" id="UP001501645">
    <property type="component" value="Unassembled WGS sequence"/>
</dbReference>
<feature type="domain" description="ABC transporter" evidence="8">
    <location>
        <begin position="27"/>
        <end position="270"/>
    </location>
</feature>
<dbReference type="PANTHER" id="PTHR43297:SF2">
    <property type="entry name" value="DIPEPTIDE TRANSPORT ATP-BINDING PROTEIN DPPD"/>
    <property type="match status" value="1"/>
</dbReference>
<dbReference type="Gene3D" id="3.40.50.300">
    <property type="entry name" value="P-loop containing nucleotide triphosphate hydrolases"/>
    <property type="match status" value="2"/>
</dbReference>
<comment type="caution">
    <text evidence="9">The sequence shown here is derived from an EMBL/GenBank/DDBJ whole genome shotgun (WGS) entry which is preliminary data.</text>
</comment>
<dbReference type="InterPro" id="IPR017871">
    <property type="entry name" value="ABC_transporter-like_CS"/>
</dbReference>
<name>A0ABP9A352_9MICO</name>
<dbReference type="Pfam" id="PF00005">
    <property type="entry name" value="ABC_tran"/>
    <property type="match status" value="2"/>
</dbReference>
<keyword evidence="3" id="KW-0813">Transport</keyword>
<comment type="similarity">
    <text evidence="2">Belongs to the ABC transporter superfamily.</text>
</comment>
<evidence type="ECO:0000313" key="10">
    <source>
        <dbReference type="Proteomes" id="UP001501645"/>
    </source>
</evidence>
<evidence type="ECO:0000256" key="6">
    <source>
        <dbReference type="ARBA" id="ARBA00022840"/>
    </source>
</evidence>
<keyword evidence="7" id="KW-0472">Membrane</keyword>
<dbReference type="NCBIfam" id="NF008453">
    <property type="entry name" value="PRK11308.1"/>
    <property type="match status" value="2"/>
</dbReference>
<dbReference type="InterPro" id="IPR003439">
    <property type="entry name" value="ABC_transporter-like_ATP-bd"/>
</dbReference>
<dbReference type="GO" id="GO:0005524">
    <property type="term" value="F:ATP binding"/>
    <property type="evidence" value="ECO:0007669"/>
    <property type="project" value="UniProtKB-KW"/>
</dbReference>
<organism evidence="9 10">
    <name type="scientific">Microbacterium gilvum</name>
    <dbReference type="NCBI Taxonomy" id="1336204"/>
    <lineage>
        <taxon>Bacteria</taxon>
        <taxon>Bacillati</taxon>
        <taxon>Actinomycetota</taxon>
        <taxon>Actinomycetes</taxon>
        <taxon>Micrococcales</taxon>
        <taxon>Microbacteriaceae</taxon>
        <taxon>Microbacterium</taxon>
    </lineage>
</organism>
<keyword evidence="10" id="KW-1185">Reference proteome</keyword>
<dbReference type="PROSITE" id="PS50893">
    <property type="entry name" value="ABC_TRANSPORTER_2"/>
    <property type="match status" value="2"/>
</dbReference>
<dbReference type="CDD" id="cd03257">
    <property type="entry name" value="ABC_NikE_OppD_transporters"/>
    <property type="match status" value="2"/>
</dbReference>
<keyword evidence="5" id="KW-0547">Nucleotide-binding</keyword>
<evidence type="ECO:0000259" key="8">
    <source>
        <dbReference type="PROSITE" id="PS50893"/>
    </source>
</evidence>
<gene>
    <name evidence="9" type="ORF">GCM10023351_15300</name>
</gene>
<comment type="subcellular location">
    <subcellularLocation>
        <location evidence="1">Cell membrane</location>
        <topology evidence="1">Peripheral membrane protein</topology>
    </subcellularLocation>
</comment>
<dbReference type="RefSeq" id="WP_345437717.1">
    <property type="nucleotide sequence ID" value="NZ_BAABKO010000002.1"/>
</dbReference>
<evidence type="ECO:0000256" key="3">
    <source>
        <dbReference type="ARBA" id="ARBA00022448"/>
    </source>
</evidence>
<evidence type="ECO:0000256" key="2">
    <source>
        <dbReference type="ARBA" id="ARBA00005417"/>
    </source>
</evidence>
<protein>
    <submittedName>
        <fullName evidence="9">ABC transporter ATP-binding protein</fullName>
    </submittedName>
</protein>
<dbReference type="Pfam" id="PF08352">
    <property type="entry name" value="oligo_HPY"/>
    <property type="match status" value="2"/>
</dbReference>
<dbReference type="EMBL" id="BAABKO010000002">
    <property type="protein sequence ID" value="GAA4772100.1"/>
    <property type="molecule type" value="Genomic_DNA"/>
</dbReference>
<feature type="domain" description="ABC transporter" evidence="8">
    <location>
        <begin position="312"/>
        <end position="556"/>
    </location>
</feature>
<evidence type="ECO:0000256" key="4">
    <source>
        <dbReference type="ARBA" id="ARBA00022475"/>
    </source>
</evidence>
<keyword evidence="4" id="KW-1003">Cell membrane</keyword>
<dbReference type="PANTHER" id="PTHR43297">
    <property type="entry name" value="OLIGOPEPTIDE TRANSPORT ATP-BINDING PROTEIN APPD"/>
    <property type="match status" value="1"/>
</dbReference>
<dbReference type="PROSITE" id="PS00211">
    <property type="entry name" value="ABC_TRANSPORTER_1"/>
    <property type="match status" value="1"/>
</dbReference>
<dbReference type="SMART" id="SM00382">
    <property type="entry name" value="AAA"/>
    <property type="match status" value="2"/>
</dbReference>
<dbReference type="InterPro" id="IPR003593">
    <property type="entry name" value="AAA+_ATPase"/>
</dbReference>
<evidence type="ECO:0000256" key="1">
    <source>
        <dbReference type="ARBA" id="ARBA00004202"/>
    </source>
</evidence>
<dbReference type="InterPro" id="IPR050388">
    <property type="entry name" value="ABC_Ni/Peptide_Import"/>
</dbReference>
<evidence type="ECO:0000256" key="5">
    <source>
        <dbReference type="ARBA" id="ARBA00022741"/>
    </source>
</evidence>
<dbReference type="SUPFAM" id="SSF52540">
    <property type="entry name" value="P-loop containing nucleoside triphosphate hydrolases"/>
    <property type="match status" value="2"/>
</dbReference>
<dbReference type="NCBIfam" id="NF007739">
    <property type="entry name" value="PRK10419.1"/>
    <property type="match status" value="2"/>
</dbReference>
<evidence type="ECO:0000313" key="9">
    <source>
        <dbReference type="EMBL" id="GAA4772100.1"/>
    </source>
</evidence>
<reference evidence="10" key="1">
    <citation type="journal article" date="2019" name="Int. J. Syst. Evol. Microbiol.">
        <title>The Global Catalogue of Microorganisms (GCM) 10K type strain sequencing project: providing services to taxonomists for standard genome sequencing and annotation.</title>
        <authorList>
            <consortium name="The Broad Institute Genomics Platform"/>
            <consortium name="The Broad Institute Genome Sequencing Center for Infectious Disease"/>
            <person name="Wu L."/>
            <person name="Ma J."/>
        </authorList>
    </citation>
    <scope>NUCLEOTIDE SEQUENCE [LARGE SCALE GENOMIC DNA]</scope>
    <source>
        <strain evidence="10">JCM 18537</strain>
    </source>
</reference>
<sequence length="566" mass="61748">MTTSETRSSARGEVLAKRVAQEAVLSVRGLTVAFPGVSETPVVDDVSFDVPRGRVVALVGQSGSGKSVTARSLIGLAGEGSRVSVDTLRIEGEDLAQADEAQWRAVRGARVGFVLQDALTSLDPLRTVGREVGEALRERDRAVRDERTHAALVEAGVPDPEERAAQYPHQLSGGLRQRALIASAIVDDPPFVIADEPTTALDVTVQQRILDLLRGLADSGRGILLITHDLAVVAQLADRVHVMHRGRIIESGSARDVLRTPKEDYTKRLLRAIPSVHTRGDRLLPGERDEAGKRRDPIDPLAATLRRAVPLLRVSDASVTFRARRRGRRVALDRVGLELHPGETLGIVGESGSGKSTLGRAILGLQGLDGGRIDLFGEEWSALPEKRRRPHRRRIQTISQDPLGTFDPRLAVARLLDQPLRLWTTLGREERRQEALRLLGLVGLDATVLDQRPQRLSGGQRQRVAIAQALASSPDLIIADEPVSALDVLTQAQVLDLLVDLRRRTGLAMLFISHDLGVVHHLSDRIAVMTDGAIVETGPVDDVFFRPQHPYTQRLLEAVPTLEGIR</sequence>